<dbReference type="AlphaFoldDB" id="A0A8S1CWS9"/>
<dbReference type="InterPro" id="IPR000718">
    <property type="entry name" value="Peptidase_M13"/>
</dbReference>
<evidence type="ECO:0000256" key="5">
    <source>
        <dbReference type="ARBA" id="ARBA00022723"/>
    </source>
</evidence>
<dbReference type="PRINTS" id="PR00786">
    <property type="entry name" value="NEPRILYSIN"/>
</dbReference>
<keyword evidence="6" id="KW-0378">Hydrolase</keyword>
<feature type="domain" description="Peptidase M13 C-terminal" evidence="10">
    <location>
        <begin position="553"/>
        <end position="763"/>
    </location>
</feature>
<comment type="caution">
    <text evidence="12">The sequence shown here is derived from an EMBL/GenBank/DDBJ whole genome shotgun (WGS) entry which is preliminary data.</text>
</comment>
<dbReference type="EMBL" id="CADEPI010000047">
    <property type="protein sequence ID" value="CAB3369729.1"/>
    <property type="molecule type" value="Genomic_DNA"/>
</dbReference>
<comment type="cofactor">
    <cofactor evidence="1">
        <name>Zn(2+)</name>
        <dbReference type="ChEBI" id="CHEBI:29105"/>
    </cofactor>
</comment>
<dbReference type="GO" id="GO:0004222">
    <property type="term" value="F:metalloendopeptidase activity"/>
    <property type="evidence" value="ECO:0007669"/>
    <property type="project" value="InterPro"/>
</dbReference>
<evidence type="ECO:0000313" key="12">
    <source>
        <dbReference type="EMBL" id="CAB3369729.1"/>
    </source>
</evidence>
<dbReference type="GO" id="GO:0016485">
    <property type="term" value="P:protein processing"/>
    <property type="evidence" value="ECO:0007669"/>
    <property type="project" value="TreeGrafter"/>
</dbReference>
<comment type="similarity">
    <text evidence="3">Belongs to the peptidase M13 family.</text>
</comment>
<keyword evidence="13" id="KW-1185">Reference proteome</keyword>
<keyword evidence="9" id="KW-0472">Membrane</keyword>
<dbReference type="InterPro" id="IPR008753">
    <property type="entry name" value="Peptidase_M13_N"/>
</dbReference>
<comment type="subcellular location">
    <subcellularLocation>
        <location evidence="2">Cell membrane</location>
        <topology evidence="2">Single-pass type II membrane protein</topology>
    </subcellularLocation>
</comment>
<dbReference type="InterPro" id="IPR018497">
    <property type="entry name" value="Peptidase_M13_C"/>
</dbReference>
<gene>
    <name evidence="12" type="ORF">CLODIP_2_CD04249</name>
</gene>
<dbReference type="PROSITE" id="PS51885">
    <property type="entry name" value="NEPRILYSIN"/>
    <property type="match status" value="1"/>
</dbReference>
<keyword evidence="9" id="KW-1133">Transmembrane helix</keyword>
<keyword evidence="9" id="KW-0812">Transmembrane</keyword>
<keyword evidence="8" id="KW-0482">Metalloprotease</keyword>
<dbReference type="InterPro" id="IPR042089">
    <property type="entry name" value="Peptidase_M13_dom_2"/>
</dbReference>
<dbReference type="PANTHER" id="PTHR11733:SF133">
    <property type="entry name" value="PHOSPHATE-REGULATING NEUTRAL ENDOPEPTIDASE PHEX"/>
    <property type="match status" value="1"/>
</dbReference>
<keyword evidence="4" id="KW-0645">Protease</keyword>
<evidence type="ECO:0000259" key="11">
    <source>
        <dbReference type="Pfam" id="PF05649"/>
    </source>
</evidence>
<dbReference type="Gene3D" id="1.10.1380.10">
    <property type="entry name" value="Neutral endopeptidase , domain2"/>
    <property type="match status" value="1"/>
</dbReference>
<evidence type="ECO:0000256" key="6">
    <source>
        <dbReference type="ARBA" id="ARBA00022801"/>
    </source>
</evidence>
<dbReference type="Gene3D" id="3.40.390.10">
    <property type="entry name" value="Collagenase (Catalytic Domain)"/>
    <property type="match status" value="1"/>
</dbReference>
<reference evidence="12 13" key="1">
    <citation type="submission" date="2020-04" db="EMBL/GenBank/DDBJ databases">
        <authorList>
            <person name="Alioto T."/>
            <person name="Alioto T."/>
            <person name="Gomez Garrido J."/>
        </authorList>
    </citation>
    <scope>NUCLEOTIDE SEQUENCE [LARGE SCALE GENOMIC DNA]</scope>
</reference>
<evidence type="ECO:0000256" key="1">
    <source>
        <dbReference type="ARBA" id="ARBA00001947"/>
    </source>
</evidence>
<dbReference type="Pfam" id="PF05649">
    <property type="entry name" value="Peptidase_M13_N"/>
    <property type="match status" value="1"/>
</dbReference>
<evidence type="ECO:0000256" key="9">
    <source>
        <dbReference type="SAM" id="Phobius"/>
    </source>
</evidence>
<dbReference type="Proteomes" id="UP000494165">
    <property type="component" value="Unassembled WGS sequence"/>
</dbReference>
<accession>A0A8S1CWS9</accession>
<evidence type="ECO:0000259" key="10">
    <source>
        <dbReference type="Pfam" id="PF01431"/>
    </source>
</evidence>
<evidence type="ECO:0000256" key="3">
    <source>
        <dbReference type="ARBA" id="ARBA00007357"/>
    </source>
</evidence>
<dbReference type="GO" id="GO:0005886">
    <property type="term" value="C:plasma membrane"/>
    <property type="evidence" value="ECO:0007669"/>
    <property type="project" value="UniProtKB-SubCell"/>
</dbReference>
<organism evidence="12 13">
    <name type="scientific">Cloeon dipterum</name>
    <dbReference type="NCBI Taxonomy" id="197152"/>
    <lineage>
        <taxon>Eukaryota</taxon>
        <taxon>Metazoa</taxon>
        <taxon>Ecdysozoa</taxon>
        <taxon>Arthropoda</taxon>
        <taxon>Hexapoda</taxon>
        <taxon>Insecta</taxon>
        <taxon>Pterygota</taxon>
        <taxon>Palaeoptera</taxon>
        <taxon>Ephemeroptera</taxon>
        <taxon>Pisciforma</taxon>
        <taxon>Baetidae</taxon>
        <taxon>Cloeon</taxon>
    </lineage>
</organism>
<name>A0A8S1CWS9_9INSE</name>
<evidence type="ECO:0000256" key="2">
    <source>
        <dbReference type="ARBA" id="ARBA00004401"/>
    </source>
</evidence>
<evidence type="ECO:0000256" key="8">
    <source>
        <dbReference type="ARBA" id="ARBA00023049"/>
    </source>
</evidence>
<dbReference type="PANTHER" id="PTHR11733">
    <property type="entry name" value="ZINC METALLOPROTEASE FAMILY M13 NEPRILYSIN-RELATED"/>
    <property type="match status" value="1"/>
</dbReference>
<evidence type="ECO:0000313" key="13">
    <source>
        <dbReference type="Proteomes" id="UP000494165"/>
    </source>
</evidence>
<feature type="transmembrane region" description="Helical" evidence="9">
    <location>
        <begin position="12"/>
        <end position="39"/>
    </location>
</feature>
<dbReference type="SUPFAM" id="SSF55486">
    <property type="entry name" value="Metalloproteases ('zincins'), catalytic domain"/>
    <property type="match status" value="1"/>
</dbReference>
<dbReference type="Pfam" id="PF01431">
    <property type="entry name" value="Peptidase_M13"/>
    <property type="match status" value="1"/>
</dbReference>
<protein>
    <recommendedName>
        <fullName evidence="14">Endothelin-converting enzyme 1</fullName>
    </recommendedName>
</protein>
<evidence type="ECO:0000256" key="7">
    <source>
        <dbReference type="ARBA" id="ARBA00022833"/>
    </source>
</evidence>
<feature type="domain" description="Peptidase M13 N-terminal" evidence="11">
    <location>
        <begin position="79"/>
        <end position="493"/>
    </location>
</feature>
<keyword evidence="5" id="KW-0479">Metal-binding</keyword>
<dbReference type="CDD" id="cd08662">
    <property type="entry name" value="M13"/>
    <property type="match status" value="1"/>
</dbReference>
<dbReference type="OrthoDB" id="6475849at2759"/>
<dbReference type="GO" id="GO:0046872">
    <property type="term" value="F:metal ion binding"/>
    <property type="evidence" value="ECO:0007669"/>
    <property type="project" value="UniProtKB-KW"/>
</dbReference>
<evidence type="ECO:0000256" key="4">
    <source>
        <dbReference type="ARBA" id="ARBA00022670"/>
    </source>
</evidence>
<proteinExistence type="inferred from homology"/>
<keyword evidence="7" id="KW-0862">Zinc</keyword>
<evidence type="ECO:0008006" key="14">
    <source>
        <dbReference type="Google" id="ProtNLM"/>
    </source>
</evidence>
<sequence length="766" mass="87874">MQNLRNLYRSCIVCYLAGIIGFLLLALFLCFAFFAVPFLGQLVFHLPFESRTNHTTCETAECFDSAARIRLSMDATVNPCENFYQFACGGWIEKNPIPKRLPMVSQFTILTEDVTAKIKYILEAVNTNSTLGPLKQARSLYKACLDDEKMEEISVNPLFRTLAELGFYYFNNQHQPSLLSVPNWQKTIAWSEKLLGTSLLFNMDVIRHPKNTSKHVIYISDGNLKSFMDNALKFNNVDRDAEIDLMADYISLLPKNSEKHRTEAETIAQEAYNLSRELKHLQEELKKDVTALPYEEMTLANLQRITDSEMDKENAMQTRFVWLDYMETVFNGLNLNWDKERVIVKNSLYFKSWTKLMRESGYQTISNKFLIDLKEGFKIRSVDDSGSFQWWKIFSYLAPFTTNKFRAPQRKALKAGPKWKDCAEGVAQIFGMAIGHEYVSKYFEKNQKEKVAEMVTNIKSALKDRMESRNWMDNATKKLAMEKIDTVSSHVGFSDRLFVPGEIEEYYQSLHIVDGEWFTSMINIHVFMHHLKVKKLAEQSHSLYGIQSPVAVNAFYSIDSNSITIPAAILRPPLYGLGLEALNYGAIGTIIGHELIHGFDDRGRHRDLNGNQKQWWTNESVAEFNKRKQCLIEQISQYSYKIADTNYKVNGEVTQGENIADSGGIHVALHAYDLMMARRKQSQMEDPEPSLSGLTGFSNRQLFFLSFANVMCKSLTDYAKKALLKDEHNLSEFRVLGTLSNMREFAEAWSCPVGSKMNPANKCVLW</sequence>
<dbReference type="InterPro" id="IPR024079">
    <property type="entry name" value="MetalloPept_cat_dom_sf"/>
</dbReference>